<dbReference type="Gene3D" id="1.25.40.10">
    <property type="entry name" value="Tetratricopeptide repeat domain"/>
    <property type="match status" value="1"/>
</dbReference>
<sequence>MAAEAPWQALLDWWFGSAPRAGEVAAQRSSLWFGKNACEDLASDERFGGLARQALAGGLADWAGAAPGWLALILLLDQLPRMIFRDSPRAYAGDPRAQDLVRQGLAAGLDRQLRSIERVFVYLVLEHAEDLASQDQAVACFRQLRAQAAVDEQTLFDGYLDFAERHRAVIARFGRFPHRNAILGRESSAEETAFLKEPGSRF</sequence>
<organism evidence="1 2">
    <name type="scientific">Pseudomonas panipatensis</name>
    <dbReference type="NCBI Taxonomy" id="428992"/>
    <lineage>
        <taxon>Bacteria</taxon>
        <taxon>Pseudomonadati</taxon>
        <taxon>Pseudomonadota</taxon>
        <taxon>Gammaproteobacteria</taxon>
        <taxon>Pseudomonadales</taxon>
        <taxon>Pseudomonadaceae</taxon>
        <taxon>Pseudomonas</taxon>
    </lineage>
</organism>
<dbReference type="Gene3D" id="1.20.58.320">
    <property type="entry name" value="TPR-like"/>
    <property type="match status" value="1"/>
</dbReference>
<dbReference type="SUPFAM" id="SSF48452">
    <property type="entry name" value="TPR-like"/>
    <property type="match status" value="1"/>
</dbReference>
<keyword evidence="2" id="KW-1185">Reference proteome</keyword>
<dbReference type="InterPro" id="IPR010323">
    <property type="entry name" value="DUF924"/>
</dbReference>
<gene>
    <name evidence="1" type="ORF">SAMN05216272_108254</name>
</gene>
<proteinExistence type="predicted"/>
<name>A0A1G8K4S2_9PSED</name>
<dbReference type="Proteomes" id="UP000199636">
    <property type="component" value="Unassembled WGS sequence"/>
</dbReference>
<dbReference type="EMBL" id="FNDS01000008">
    <property type="protein sequence ID" value="SDI38412.1"/>
    <property type="molecule type" value="Genomic_DNA"/>
</dbReference>
<evidence type="ECO:0000313" key="2">
    <source>
        <dbReference type="Proteomes" id="UP000199636"/>
    </source>
</evidence>
<dbReference type="InterPro" id="IPR011990">
    <property type="entry name" value="TPR-like_helical_dom_sf"/>
</dbReference>
<reference evidence="2" key="1">
    <citation type="submission" date="2016-10" db="EMBL/GenBank/DDBJ databases">
        <authorList>
            <person name="Varghese N."/>
            <person name="Submissions S."/>
        </authorList>
    </citation>
    <scope>NUCLEOTIDE SEQUENCE [LARGE SCALE GENOMIC DNA]</scope>
    <source>
        <strain evidence="2">CCM 7469</strain>
    </source>
</reference>
<dbReference type="RefSeq" id="WP_090265322.1">
    <property type="nucleotide sequence ID" value="NZ_FNDS01000008.1"/>
</dbReference>
<protein>
    <submittedName>
        <fullName evidence="1">Uncharacterized conserved protein, DUF924 family</fullName>
    </submittedName>
</protein>
<dbReference type="AlphaFoldDB" id="A0A1G8K4S2"/>
<dbReference type="Pfam" id="PF06041">
    <property type="entry name" value="DUF924"/>
    <property type="match status" value="1"/>
</dbReference>
<accession>A0A1G8K4S2</accession>
<dbReference type="OrthoDB" id="7593450at2"/>
<evidence type="ECO:0000313" key="1">
    <source>
        <dbReference type="EMBL" id="SDI38412.1"/>
    </source>
</evidence>
<dbReference type="STRING" id="428992.SAMN05216272_108254"/>